<keyword evidence="3" id="KW-1185">Reference proteome</keyword>
<evidence type="ECO:0008006" key="4">
    <source>
        <dbReference type="Google" id="ProtNLM"/>
    </source>
</evidence>
<keyword evidence="1" id="KW-0732">Signal</keyword>
<name>A0ABN2IMR6_9ACTN</name>
<feature type="signal peptide" evidence="1">
    <location>
        <begin position="1"/>
        <end position="26"/>
    </location>
</feature>
<sequence>MIRDRVRLGILAVTLGAALTGFTAPAVTANTVHPHAWRVVDQTTVSGSIAGEGVATVRTPGQPLRIYYTAGATIPADLQAQGWGHIGDPDSFRGYVFDPYQQTVGTVTKKMMLVTTPGGQRYEYVHQLGDGETTANANAYTTVSPDGQWLVSSELAPVTRLLVFPAPLLNPVLPRTGGNLPLAGRVLLEQLVRNPQGCDFVSATRLICASDDSNNDLYPTSKPLLQIDLAHRLDGKDVTAHVTWLAQLPLRSSCVGAYTVEGVDYDTVTGNLRVEVNAPSPCNADTTIYTLRR</sequence>
<accession>A0ABN2IMR6</accession>
<evidence type="ECO:0000313" key="2">
    <source>
        <dbReference type="EMBL" id="GAA1708131.1"/>
    </source>
</evidence>
<proteinExistence type="predicted"/>
<comment type="caution">
    <text evidence="2">The sequence shown here is derived from an EMBL/GenBank/DDBJ whole genome shotgun (WGS) entry which is preliminary data.</text>
</comment>
<protein>
    <recommendedName>
        <fullName evidence="4">Secreted protein</fullName>
    </recommendedName>
</protein>
<dbReference type="EMBL" id="BAAANY010000032">
    <property type="protein sequence ID" value="GAA1708131.1"/>
    <property type="molecule type" value="Genomic_DNA"/>
</dbReference>
<reference evidence="2 3" key="1">
    <citation type="journal article" date="2019" name="Int. J. Syst. Evol. Microbiol.">
        <title>The Global Catalogue of Microorganisms (GCM) 10K type strain sequencing project: providing services to taxonomists for standard genome sequencing and annotation.</title>
        <authorList>
            <consortium name="The Broad Institute Genomics Platform"/>
            <consortium name="The Broad Institute Genome Sequencing Center for Infectious Disease"/>
            <person name="Wu L."/>
            <person name="Ma J."/>
        </authorList>
    </citation>
    <scope>NUCLEOTIDE SEQUENCE [LARGE SCALE GENOMIC DNA]</scope>
    <source>
        <strain evidence="2 3">JCM 14718</strain>
    </source>
</reference>
<gene>
    <name evidence="2" type="ORF">GCM10009765_67100</name>
</gene>
<feature type="chain" id="PRO_5045822778" description="Secreted protein" evidence="1">
    <location>
        <begin position="27"/>
        <end position="293"/>
    </location>
</feature>
<organism evidence="2 3">
    <name type="scientific">Fodinicola feengrottensis</name>
    <dbReference type="NCBI Taxonomy" id="435914"/>
    <lineage>
        <taxon>Bacteria</taxon>
        <taxon>Bacillati</taxon>
        <taxon>Actinomycetota</taxon>
        <taxon>Actinomycetes</taxon>
        <taxon>Mycobacteriales</taxon>
        <taxon>Fodinicola</taxon>
    </lineage>
</organism>
<dbReference type="Proteomes" id="UP001500618">
    <property type="component" value="Unassembled WGS sequence"/>
</dbReference>
<evidence type="ECO:0000256" key="1">
    <source>
        <dbReference type="SAM" id="SignalP"/>
    </source>
</evidence>
<dbReference type="RefSeq" id="WP_344314206.1">
    <property type="nucleotide sequence ID" value="NZ_BAAANY010000032.1"/>
</dbReference>
<evidence type="ECO:0000313" key="3">
    <source>
        <dbReference type="Proteomes" id="UP001500618"/>
    </source>
</evidence>